<sequence length="313" mass="35557">MRNTIRIAAERGIPVIGEIQFTGCQIGCHSVQKLPCPELVYEQAEAFRGIDGVVGIREHFGIAVSRMSVNTDLFREYVKNPEAPLSDLLAAVAAGYGPNATDELLAAWNLSSRAVRYIPFDASYSFCNLTHKPAKHDWDAATVPAWHWDTPAWEANRRAFYMITHATAIHPWMLEDLGLRMGEAANYFREAVKLLERALDKGVEKADDVRDQIADLNKLASSLRGSSLHYLETIAAYDVRVALKQGDREKYGKACERLGRLLDEDLANQDGDEEMREVRERFAADPETWVRLNLQQPYRYDNPVKLETFDQRW</sequence>
<reference evidence="1" key="1">
    <citation type="submission" date="2022-10" db="EMBL/GenBank/DDBJ databases">
        <title>Comparative genomic analysis of Cohnella hashimotonis sp. nov., isolated from the International Space Station.</title>
        <authorList>
            <person name="Simpson A."/>
            <person name="Venkateswaran K."/>
        </authorList>
    </citation>
    <scope>NUCLEOTIDE SEQUENCE</scope>
    <source>
        <strain evidence="1">DSM 28161</strain>
    </source>
</reference>
<keyword evidence="2" id="KW-1185">Reference proteome</keyword>
<dbReference type="Proteomes" id="UP001153404">
    <property type="component" value="Unassembled WGS sequence"/>
</dbReference>
<protein>
    <submittedName>
        <fullName evidence="1">Uncharacterized protein</fullName>
    </submittedName>
</protein>
<evidence type="ECO:0000313" key="1">
    <source>
        <dbReference type="EMBL" id="MDG0809518.1"/>
    </source>
</evidence>
<dbReference type="AlphaFoldDB" id="A0A9X4QSN9"/>
<accession>A0A9X4QSN9</accession>
<dbReference type="EMBL" id="JAPDIA010000003">
    <property type="protein sequence ID" value="MDG0809518.1"/>
    <property type="molecule type" value="Genomic_DNA"/>
</dbReference>
<organism evidence="1 2">
    <name type="scientific">Cohnella rhizosphaerae</name>
    <dbReference type="NCBI Taxonomy" id="1457232"/>
    <lineage>
        <taxon>Bacteria</taxon>
        <taxon>Bacillati</taxon>
        <taxon>Bacillota</taxon>
        <taxon>Bacilli</taxon>
        <taxon>Bacillales</taxon>
        <taxon>Paenibacillaceae</taxon>
        <taxon>Cohnella</taxon>
    </lineage>
</organism>
<evidence type="ECO:0000313" key="2">
    <source>
        <dbReference type="Proteomes" id="UP001153404"/>
    </source>
</evidence>
<comment type="caution">
    <text evidence="1">The sequence shown here is derived from an EMBL/GenBank/DDBJ whole genome shotgun (WGS) entry which is preliminary data.</text>
</comment>
<proteinExistence type="predicted"/>
<gene>
    <name evidence="1" type="ORF">OMP40_09285</name>
</gene>
<dbReference type="RefSeq" id="WP_277530862.1">
    <property type="nucleotide sequence ID" value="NZ_JAPDIA010000003.1"/>
</dbReference>
<name>A0A9X4QSN9_9BACL</name>